<organism evidence="1 2">
    <name type="scientific">Megaselia scalaris</name>
    <name type="common">Humpbacked fly</name>
    <name type="synonym">Phora scalaris</name>
    <dbReference type="NCBI Taxonomy" id="36166"/>
    <lineage>
        <taxon>Eukaryota</taxon>
        <taxon>Metazoa</taxon>
        <taxon>Ecdysozoa</taxon>
        <taxon>Arthropoda</taxon>
        <taxon>Hexapoda</taxon>
        <taxon>Insecta</taxon>
        <taxon>Pterygota</taxon>
        <taxon>Neoptera</taxon>
        <taxon>Endopterygota</taxon>
        <taxon>Diptera</taxon>
        <taxon>Brachycera</taxon>
        <taxon>Muscomorpha</taxon>
        <taxon>Platypezoidea</taxon>
        <taxon>Phoridae</taxon>
        <taxon>Megaseliini</taxon>
        <taxon>Megaselia</taxon>
    </lineage>
</organism>
<keyword evidence="2" id="KW-1185">Reference proteome</keyword>
<protein>
    <submittedName>
        <fullName evidence="1">Uncharacterized protein</fullName>
    </submittedName>
</protein>
<dbReference type="Proteomes" id="UP000015102">
    <property type="component" value="Unassembled WGS sequence"/>
</dbReference>
<dbReference type="EMBL" id="CAQQ02374681">
    <property type="status" value="NOT_ANNOTATED_CDS"/>
    <property type="molecule type" value="Genomic_DNA"/>
</dbReference>
<reference evidence="2" key="1">
    <citation type="submission" date="2013-02" db="EMBL/GenBank/DDBJ databases">
        <authorList>
            <person name="Hughes D."/>
        </authorList>
    </citation>
    <scope>NUCLEOTIDE SEQUENCE</scope>
    <source>
        <strain>Durham</strain>
        <strain evidence="2">NC isolate 2 -- Noor lab</strain>
    </source>
</reference>
<sequence length="78" mass="8829">MLTPKEKFLIINSNITRESKSLTVSGKVDGREVLVTNDTGASHSIIRTGLETDLEQCFMRFLCFISNNFPLTLFFDNI</sequence>
<evidence type="ECO:0000313" key="2">
    <source>
        <dbReference type="Proteomes" id="UP000015102"/>
    </source>
</evidence>
<dbReference type="EMBL" id="CAQQ02374682">
    <property type="status" value="NOT_ANNOTATED_CDS"/>
    <property type="molecule type" value="Genomic_DNA"/>
</dbReference>
<accession>T1GXC1</accession>
<proteinExistence type="predicted"/>
<evidence type="ECO:0000313" key="1">
    <source>
        <dbReference type="EnsemblMetazoa" id="MESCA008466-PA"/>
    </source>
</evidence>
<name>T1GXC1_MEGSC</name>
<dbReference type="HOGENOM" id="CLU_2624795_0_0_1"/>
<reference evidence="1" key="2">
    <citation type="submission" date="2015-06" db="UniProtKB">
        <authorList>
            <consortium name="EnsemblMetazoa"/>
        </authorList>
    </citation>
    <scope>IDENTIFICATION</scope>
</reference>
<dbReference type="AlphaFoldDB" id="T1GXC1"/>
<dbReference type="EnsemblMetazoa" id="MESCA008466-RA">
    <property type="protein sequence ID" value="MESCA008466-PA"/>
    <property type="gene ID" value="MESCA008466"/>
</dbReference>